<reference evidence="2 3" key="1">
    <citation type="submission" date="2024-09" db="EMBL/GenBank/DDBJ databases">
        <authorList>
            <person name="Sun Q."/>
            <person name="Mori K."/>
        </authorList>
    </citation>
    <scope>NUCLEOTIDE SEQUENCE [LARGE SCALE GENOMIC DNA]</scope>
    <source>
        <strain evidence="2 3">NCAIM B.02415</strain>
    </source>
</reference>
<evidence type="ECO:0000313" key="2">
    <source>
        <dbReference type="EMBL" id="MFC0518075.1"/>
    </source>
</evidence>
<name>A0ABV6LF27_9SPHI</name>
<gene>
    <name evidence="2" type="primary">vgrG</name>
    <name evidence="2" type="ORF">ACFFGT_27925</name>
</gene>
<dbReference type="NCBIfam" id="TIGR01646">
    <property type="entry name" value="vgr_GE"/>
    <property type="match status" value="1"/>
</dbReference>
<dbReference type="SUPFAM" id="SSF69279">
    <property type="entry name" value="Phage tail proteins"/>
    <property type="match status" value="1"/>
</dbReference>
<dbReference type="InterPro" id="IPR006531">
    <property type="entry name" value="Gp5/Vgr_OB"/>
</dbReference>
<dbReference type="Pfam" id="PF04717">
    <property type="entry name" value="Phage_base_V"/>
    <property type="match status" value="1"/>
</dbReference>
<evidence type="ECO:0000313" key="3">
    <source>
        <dbReference type="Proteomes" id="UP001589828"/>
    </source>
</evidence>
<proteinExistence type="predicted"/>
<dbReference type="Gene3D" id="2.40.50.230">
    <property type="entry name" value="Gp5 N-terminal domain"/>
    <property type="match status" value="1"/>
</dbReference>
<accession>A0ABV6LF27</accession>
<dbReference type="InterPro" id="IPR037026">
    <property type="entry name" value="Vgr_OB-fold_dom_sf"/>
</dbReference>
<keyword evidence="3" id="KW-1185">Reference proteome</keyword>
<dbReference type="Proteomes" id="UP001589828">
    <property type="component" value="Unassembled WGS sequence"/>
</dbReference>
<feature type="domain" description="Gp5/Type VI secretion system Vgr protein OB-fold" evidence="1">
    <location>
        <begin position="369"/>
        <end position="444"/>
    </location>
</feature>
<dbReference type="InterPro" id="IPR006533">
    <property type="entry name" value="T6SS_Vgr_RhsGE"/>
</dbReference>
<dbReference type="EMBL" id="JBHLTS010000077">
    <property type="protein sequence ID" value="MFC0518075.1"/>
    <property type="molecule type" value="Genomic_DNA"/>
</dbReference>
<dbReference type="RefSeq" id="WP_377025800.1">
    <property type="nucleotide sequence ID" value="NZ_JBHLTS010000077.1"/>
</dbReference>
<protein>
    <submittedName>
        <fullName evidence="2">Type VI secretion system tip protein VgrG</fullName>
    </submittedName>
</protein>
<organism evidence="2 3">
    <name type="scientific">Mucilaginibacter angelicae</name>
    <dbReference type="NCBI Taxonomy" id="869718"/>
    <lineage>
        <taxon>Bacteria</taxon>
        <taxon>Pseudomonadati</taxon>
        <taxon>Bacteroidota</taxon>
        <taxon>Sphingobacteriia</taxon>
        <taxon>Sphingobacteriales</taxon>
        <taxon>Sphingobacteriaceae</taxon>
        <taxon>Mucilaginibacter</taxon>
    </lineage>
</organism>
<comment type="caution">
    <text evidence="2">The sequence shown here is derived from an EMBL/GenBank/DDBJ whole genome shotgun (WGS) entry which is preliminary data.</text>
</comment>
<dbReference type="SUPFAM" id="SSF69255">
    <property type="entry name" value="gp5 N-terminal domain-like"/>
    <property type="match status" value="1"/>
</dbReference>
<sequence length="549" mass="59328">MSIATITIKSDGKVMPANYQLLAVDIAREVNRVPYAELLLIDGDYAKQKFGISDGDFFNPGKEVEVSLGHSTGSGKEKTAFKGIVMKQALRKTADGTVLSVELSDKAIRMTGTRISNVFRDLTDGELIRKLIESDGLKALVDATKTRHTQIVQYQATNWDMMLTRAGANGLLVITDNGTITVNKPDLTGAAVKEFEIGRDELFDFEIELDASSQYTGFKSSVWNPDELKLTTMSPSVNFNIEQGKLKPDAVAAAVGFKENGFLSAVPMADTEASAWAEAQTVKSRMAMLKGSFTVSGTLDIRVGSLFGLKGAGEKFTGKNMVSGMRHQATTGGWFTTIQFGTSAENFSSAIQTTDVKAAGLLPGIGGLQTGIVETLETDAQYGFMVKVAVAGIDGKDKSVHARMATLDGGEQHGMVFWPETGDEVVLGFLNEDPRFPVILGSLFGKKIQPPLAPAEKNPEKGVVTRQGLKMIFNDEKKTVMISTSNQRSILIDEENHLIEISDTNNNKISLNDEGIVLKSNKDIVLKADGDVRIDGKNINIKGSKIDLI</sequence>
<evidence type="ECO:0000259" key="1">
    <source>
        <dbReference type="Pfam" id="PF04717"/>
    </source>
</evidence>